<dbReference type="Pfam" id="PF14129">
    <property type="entry name" value="DUF4296"/>
    <property type="match status" value="1"/>
</dbReference>
<feature type="domain" description="DUF4296" evidence="3">
    <location>
        <begin position="32"/>
        <end position="117"/>
    </location>
</feature>
<dbReference type="EMBL" id="JBHSMA010000004">
    <property type="protein sequence ID" value="MFC5410635.1"/>
    <property type="molecule type" value="Genomic_DNA"/>
</dbReference>
<evidence type="ECO:0000313" key="5">
    <source>
        <dbReference type="Proteomes" id="UP001596106"/>
    </source>
</evidence>
<reference evidence="5" key="1">
    <citation type="journal article" date="2019" name="Int. J. Syst. Evol. Microbiol.">
        <title>The Global Catalogue of Microorganisms (GCM) 10K type strain sequencing project: providing services to taxonomists for standard genome sequencing and annotation.</title>
        <authorList>
            <consortium name="The Broad Institute Genomics Platform"/>
            <consortium name="The Broad Institute Genome Sequencing Center for Infectious Disease"/>
            <person name="Wu L."/>
            <person name="Ma J."/>
        </authorList>
    </citation>
    <scope>NUCLEOTIDE SEQUENCE [LARGE SCALE GENOMIC DNA]</scope>
    <source>
        <strain evidence="5">CCUG 55250</strain>
    </source>
</reference>
<name>A0ABW0IAX7_9BACT</name>
<evidence type="ECO:0000256" key="2">
    <source>
        <dbReference type="SAM" id="SignalP"/>
    </source>
</evidence>
<feature type="chain" id="PRO_5046753138" evidence="2">
    <location>
        <begin position="24"/>
        <end position="143"/>
    </location>
</feature>
<dbReference type="Proteomes" id="UP001596106">
    <property type="component" value="Unassembled WGS sequence"/>
</dbReference>
<accession>A0ABW0IAX7</accession>
<evidence type="ECO:0000259" key="3">
    <source>
        <dbReference type="Pfam" id="PF14129"/>
    </source>
</evidence>
<dbReference type="RefSeq" id="WP_379846434.1">
    <property type="nucleotide sequence ID" value="NZ_JBHSMA010000004.1"/>
</dbReference>
<proteinExistence type="predicted"/>
<dbReference type="PROSITE" id="PS51257">
    <property type="entry name" value="PROKAR_LIPOPROTEIN"/>
    <property type="match status" value="1"/>
</dbReference>
<comment type="caution">
    <text evidence="4">The sequence shown here is derived from an EMBL/GenBank/DDBJ whole genome shotgun (WGS) entry which is preliminary data.</text>
</comment>
<keyword evidence="5" id="KW-1185">Reference proteome</keyword>
<feature type="signal peptide" evidence="2">
    <location>
        <begin position="1"/>
        <end position="23"/>
    </location>
</feature>
<keyword evidence="2" id="KW-0732">Signal</keyword>
<evidence type="ECO:0000313" key="4">
    <source>
        <dbReference type="EMBL" id="MFC5410635.1"/>
    </source>
</evidence>
<sequence>MNAQRCSFLRLLGWLLFVSGLQACQNNVVEAPDNLIPESKMVQVLTEIHLAEARVTKMNRVSLDSNTLIYKRLEKQIFRKYKVDTAAYSKSYTYYSSNPDQMAGIYKQVVEELERRNKPADSTSKKAPVNTGKLPARLKNLKK</sequence>
<evidence type="ECO:0000256" key="1">
    <source>
        <dbReference type="SAM" id="MobiDB-lite"/>
    </source>
</evidence>
<gene>
    <name evidence="4" type="ORF">ACFPMF_15030</name>
</gene>
<feature type="region of interest" description="Disordered" evidence="1">
    <location>
        <begin position="114"/>
        <end position="143"/>
    </location>
</feature>
<protein>
    <submittedName>
        <fullName evidence="4">DUF4296 domain-containing protein</fullName>
    </submittedName>
</protein>
<organism evidence="4 5">
    <name type="scientific">Larkinella bovis</name>
    <dbReference type="NCBI Taxonomy" id="683041"/>
    <lineage>
        <taxon>Bacteria</taxon>
        <taxon>Pseudomonadati</taxon>
        <taxon>Bacteroidota</taxon>
        <taxon>Cytophagia</taxon>
        <taxon>Cytophagales</taxon>
        <taxon>Spirosomataceae</taxon>
        <taxon>Larkinella</taxon>
    </lineage>
</organism>
<dbReference type="InterPro" id="IPR025381">
    <property type="entry name" value="DUF4296"/>
</dbReference>